<dbReference type="PANTHER" id="PTHR12526:SF510">
    <property type="entry name" value="D-INOSITOL 3-PHOSPHATE GLYCOSYLTRANSFERASE"/>
    <property type="match status" value="1"/>
</dbReference>
<evidence type="ECO:0000256" key="2">
    <source>
        <dbReference type="ARBA" id="ARBA00022679"/>
    </source>
</evidence>
<name>A0A9X2HLR6_9SPHN</name>
<evidence type="ECO:0000313" key="5">
    <source>
        <dbReference type="Proteomes" id="UP001139451"/>
    </source>
</evidence>
<gene>
    <name evidence="4" type="ORF">M9978_10305</name>
</gene>
<dbReference type="Pfam" id="PF00534">
    <property type="entry name" value="Glycos_transf_1"/>
    <property type="match status" value="1"/>
</dbReference>
<dbReference type="Gene3D" id="3.40.50.2000">
    <property type="entry name" value="Glycogen Phosphorylase B"/>
    <property type="match status" value="2"/>
</dbReference>
<keyword evidence="1" id="KW-0328">Glycosyltransferase</keyword>
<dbReference type="EMBL" id="JAMLDX010000006">
    <property type="protein sequence ID" value="MCP3730821.1"/>
    <property type="molecule type" value="Genomic_DNA"/>
</dbReference>
<keyword evidence="5" id="KW-1185">Reference proteome</keyword>
<evidence type="ECO:0000259" key="3">
    <source>
        <dbReference type="Pfam" id="PF00534"/>
    </source>
</evidence>
<dbReference type="RefSeq" id="WP_254292953.1">
    <property type="nucleotide sequence ID" value="NZ_JAMLDX010000006.1"/>
</dbReference>
<proteinExistence type="predicted"/>
<dbReference type="GO" id="GO:0016757">
    <property type="term" value="F:glycosyltransferase activity"/>
    <property type="evidence" value="ECO:0007669"/>
    <property type="project" value="UniProtKB-KW"/>
</dbReference>
<keyword evidence="2" id="KW-0808">Transferase</keyword>
<dbReference type="PANTHER" id="PTHR12526">
    <property type="entry name" value="GLYCOSYLTRANSFERASE"/>
    <property type="match status" value="1"/>
</dbReference>
<evidence type="ECO:0000313" key="4">
    <source>
        <dbReference type="EMBL" id="MCP3730821.1"/>
    </source>
</evidence>
<dbReference type="SUPFAM" id="SSF53756">
    <property type="entry name" value="UDP-Glycosyltransferase/glycogen phosphorylase"/>
    <property type="match status" value="1"/>
</dbReference>
<evidence type="ECO:0000256" key="1">
    <source>
        <dbReference type="ARBA" id="ARBA00022676"/>
    </source>
</evidence>
<feature type="domain" description="Glycosyl transferase family 1" evidence="3">
    <location>
        <begin position="210"/>
        <end position="368"/>
    </location>
</feature>
<dbReference type="Proteomes" id="UP001139451">
    <property type="component" value="Unassembled WGS sequence"/>
</dbReference>
<comment type="caution">
    <text evidence="4">The sequence shown here is derived from an EMBL/GenBank/DDBJ whole genome shotgun (WGS) entry which is preliminary data.</text>
</comment>
<sequence>MSKSLRLFAALGPSDLVGVAHNVAAGQRDVLSETSIAFSFQLFRYLQTRGIEAVTTSSFPEPARFRWGKLVVENVPRRWDGAPGLRHYLGHLAYAFRLALKARRARANLAMLDSGTVPYFMMPIFRLFGVPVAINFHNVRWPAGAPPQGGKARLMRSLDSWGIRHAVKGAIGCSPECQRQFIDSGATAPFHQWRAQFRAAGFDGRSSGRGDAFRILFVGRIEESKGVFDLVQTVSLLRQRLMRPLQVDICGDGPARVRLAEAAGRARVDDIIQMHGRLDRPQILERYRNADVLVVPSKTAIGEGMPMVCAEAALAGLAIVTSRVSSALDVLDGAILEAQPDDPASYADALEALASDPELHLRLSNGGRVQAAQFLDRAYSYPAAVDRLLADLFPSWDPLASYESLFDDDCPPSTRAGTPTAIA</sequence>
<organism evidence="4 5">
    <name type="scientific">Sphingomonas tagetis</name>
    <dbReference type="NCBI Taxonomy" id="2949092"/>
    <lineage>
        <taxon>Bacteria</taxon>
        <taxon>Pseudomonadati</taxon>
        <taxon>Pseudomonadota</taxon>
        <taxon>Alphaproteobacteria</taxon>
        <taxon>Sphingomonadales</taxon>
        <taxon>Sphingomonadaceae</taxon>
        <taxon>Sphingomonas</taxon>
    </lineage>
</organism>
<protein>
    <submittedName>
        <fullName evidence="4">Glycosyltransferase family 4 protein</fullName>
    </submittedName>
</protein>
<dbReference type="InterPro" id="IPR001296">
    <property type="entry name" value="Glyco_trans_1"/>
</dbReference>
<dbReference type="AlphaFoldDB" id="A0A9X2HLR6"/>
<reference evidence="4" key="1">
    <citation type="submission" date="2022-05" db="EMBL/GenBank/DDBJ databases">
        <title>Sphingomonas sp. strain MG17 Genome sequencing and assembly.</title>
        <authorList>
            <person name="Kim I."/>
        </authorList>
    </citation>
    <scope>NUCLEOTIDE SEQUENCE</scope>
    <source>
        <strain evidence="4">MG17</strain>
    </source>
</reference>
<accession>A0A9X2HLR6</accession>
<dbReference type="CDD" id="cd03801">
    <property type="entry name" value="GT4_PimA-like"/>
    <property type="match status" value="1"/>
</dbReference>